<proteinExistence type="predicted"/>
<dbReference type="Proteomes" id="UP000324927">
    <property type="component" value="Unassembled WGS sequence"/>
</dbReference>
<evidence type="ECO:0000259" key="1">
    <source>
        <dbReference type="PROSITE" id="PS51186"/>
    </source>
</evidence>
<keyword evidence="3" id="KW-1185">Reference proteome</keyword>
<dbReference type="PANTHER" id="PTHR43441:SF2">
    <property type="entry name" value="FAMILY ACETYLTRANSFERASE, PUTATIVE (AFU_ORTHOLOGUE AFUA_7G00850)-RELATED"/>
    <property type="match status" value="1"/>
</dbReference>
<comment type="caution">
    <text evidence="2">The sequence shown here is derived from an EMBL/GenBank/DDBJ whole genome shotgun (WGS) entry which is preliminary data.</text>
</comment>
<evidence type="ECO:0000313" key="3">
    <source>
        <dbReference type="Proteomes" id="UP000324927"/>
    </source>
</evidence>
<name>A0A5A9GCX9_AZOLI</name>
<dbReference type="InterPro" id="IPR000182">
    <property type="entry name" value="GNAT_dom"/>
</dbReference>
<dbReference type="RefSeq" id="WP_149234521.1">
    <property type="nucleotide sequence ID" value="NZ_JALJXJ010000008.1"/>
</dbReference>
<dbReference type="GO" id="GO:0005737">
    <property type="term" value="C:cytoplasm"/>
    <property type="evidence" value="ECO:0007669"/>
    <property type="project" value="TreeGrafter"/>
</dbReference>
<dbReference type="GO" id="GO:1990189">
    <property type="term" value="F:protein N-terminal-serine acetyltransferase activity"/>
    <property type="evidence" value="ECO:0007669"/>
    <property type="project" value="TreeGrafter"/>
</dbReference>
<keyword evidence="2" id="KW-0808">Transferase</keyword>
<dbReference type="InterPro" id="IPR016181">
    <property type="entry name" value="Acyl_CoA_acyltransferase"/>
</dbReference>
<evidence type="ECO:0000313" key="2">
    <source>
        <dbReference type="EMBL" id="KAA0592246.1"/>
    </source>
</evidence>
<dbReference type="EMBL" id="VTTN01000017">
    <property type="protein sequence ID" value="KAA0592246.1"/>
    <property type="molecule type" value="Genomic_DNA"/>
</dbReference>
<sequence>MAGGGAESWPDSVATPRLLLRAFGHEDVPDFVPLIGDWGGARWLARVPHPYGADDGREWVELAARNFAERAALNLLAVRTDDGAPIGGIGLQLDRGAPGRAEIGYWVGTRYHRVGYGLEMVTAMLVTGFGPLGLSRIWAVADPDNRPSQSLLLKAGFRRQGRHQYDFAARGRSLSAPYFEITAAEWPARREGSA</sequence>
<reference evidence="2 3" key="1">
    <citation type="submission" date="2019-08" db="EMBL/GenBank/DDBJ databases">
        <authorList>
            <person name="Grouzdev D."/>
            <person name="Tikhonova E."/>
            <person name="Kravchenko I."/>
        </authorList>
    </citation>
    <scope>NUCLEOTIDE SEQUENCE [LARGE SCALE GENOMIC DNA]</scope>
    <source>
        <strain evidence="2 3">59b</strain>
    </source>
</reference>
<dbReference type="PANTHER" id="PTHR43441">
    <property type="entry name" value="RIBOSOMAL-PROTEIN-SERINE ACETYLTRANSFERASE"/>
    <property type="match status" value="1"/>
</dbReference>
<dbReference type="OrthoDB" id="6293260at2"/>
<gene>
    <name evidence="2" type="ORF">FZ942_28935</name>
</gene>
<accession>A0A5A9GCX9</accession>
<organism evidence="2 3">
    <name type="scientific">Azospirillum lipoferum</name>
    <dbReference type="NCBI Taxonomy" id="193"/>
    <lineage>
        <taxon>Bacteria</taxon>
        <taxon>Pseudomonadati</taxon>
        <taxon>Pseudomonadota</taxon>
        <taxon>Alphaproteobacteria</taxon>
        <taxon>Rhodospirillales</taxon>
        <taxon>Azospirillaceae</taxon>
        <taxon>Azospirillum</taxon>
    </lineage>
</organism>
<protein>
    <submittedName>
        <fullName evidence="2">GNAT family N-acetyltransferase</fullName>
    </submittedName>
</protein>
<dbReference type="Pfam" id="PF13302">
    <property type="entry name" value="Acetyltransf_3"/>
    <property type="match status" value="1"/>
</dbReference>
<dbReference type="AlphaFoldDB" id="A0A5A9GCX9"/>
<dbReference type="PROSITE" id="PS51186">
    <property type="entry name" value="GNAT"/>
    <property type="match status" value="1"/>
</dbReference>
<dbReference type="SUPFAM" id="SSF55729">
    <property type="entry name" value="Acyl-CoA N-acyltransferases (Nat)"/>
    <property type="match status" value="1"/>
</dbReference>
<dbReference type="InterPro" id="IPR051908">
    <property type="entry name" value="Ribosomal_N-acetyltransferase"/>
</dbReference>
<feature type="domain" description="N-acetyltransferase" evidence="1">
    <location>
        <begin position="18"/>
        <end position="184"/>
    </location>
</feature>
<dbReference type="Gene3D" id="3.40.630.30">
    <property type="match status" value="1"/>
</dbReference>
<dbReference type="GO" id="GO:0008999">
    <property type="term" value="F:protein-N-terminal-alanine acetyltransferase activity"/>
    <property type="evidence" value="ECO:0007669"/>
    <property type="project" value="TreeGrafter"/>
</dbReference>